<sequence>MKRRLGPALLAVAFLVGCSAQGGSQEVPASSMLLWSGDAETGDMSQFMDTPWNLVGGPKPQVVENPVRSGRYAVEVAIVGATTADDGICCGSRNEIEPKFRGMVEGDDLWFAFSTYLVAGFPVRYSEFQTITQFKQNFDGSPPLELTVEDSQFHIGGGYGHPDGPRVFNEPVGEASTDRWYDWLLHVKFSPDPAVGFVEVWRDGQPVLARYSPPGGTMYVNPTDGSANSSVKTGYYRDRVIDSVGRIVFDDWRIGTTREAVERANQRATQPASR</sequence>
<dbReference type="Pfam" id="PF14099">
    <property type="entry name" value="Polysacc_lyase"/>
    <property type="match status" value="1"/>
</dbReference>
<feature type="chain" id="PRO_5046611903" evidence="1">
    <location>
        <begin position="23"/>
        <end position="274"/>
    </location>
</feature>
<comment type="caution">
    <text evidence="2">The sequence shown here is derived from an EMBL/GenBank/DDBJ whole genome shotgun (WGS) entry which is preliminary data.</text>
</comment>
<reference evidence="3" key="1">
    <citation type="journal article" date="2019" name="Int. J. Syst. Evol. Microbiol.">
        <title>The Global Catalogue of Microorganisms (GCM) 10K type strain sequencing project: providing services to taxonomists for standard genome sequencing and annotation.</title>
        <authorList>
            <consortium name="The Broad Institute Genomics Platform"/>
            <consortium name="The Broad Institute Genome Sequencing Center for Infectious Disease"/>
            <person name="Wu L."/>
            <person name="Ma J."/>
        </authorList>
    </citation>
    <scope>NUCLEOTIDE SEQUENCE [LARGE SCALE GENOMIC DNA]</scope>
    <source>
        <strain evidence="3">JCM 18302</strain>
    </source>
</reference>
<name>A0ABP9N8Z3_9PSEU</name>
<keyword evidence="3" id="KW-1185">Reference proteome</keyword>
<evidence type="ECO:0000313" key="2">
    <source>
        <dbReference type="EMBL" id="GAA5110951.1"/>
    </source>
</evidence>
<organism evidence="2 3">
    <name type="scientific">Pseudonocardia adelaidensis</name>
    <dbReference type="NCBI Taxonomy" id="648754"/>
    <lineage>
        <taxon>Bacteria</taxon>
        <taxon>Bacillati</taxon>
        <taxon>Actinomycetota</taxon>
        <taxon>Actinomycetes</taxon>
        <taxon>Pseudonocardiales</taxon>
        <taxon>Pseudonocardiaceae</taxon>
        <taxon>Pseudonocardia</taxon>
    </lineage>
</organism>
<evidence type="ECO:0000256" key="1">
    <source>
        <dbReference type="SAM" id="SignalP"/>
    </source>
</evidence>
<protein>
    <submittedName>
        <fullName evidence="2">Polysaccharide lyase</fullName>
    </submittedName>
</protein>
<dbReference type="GO" id="GO:0016829">
    <property type="term" value="F:lyase activity"/>
    <property type="evidence" value="ECO:0007669"/>
    <property type="project" value="UniProtKB-KW"/>
</dbReference>
<accession>A0ABP9N8Z3</accession>
<dbReference type="Gene3D" id="2.60.120.200">
    <property type="match status" value="1"/>
</dbReference>
<proteinExistence type="predicted"/>
<keyword evidence="1" id="KW-0732">Signal</keyword>
<dbReference type="RefSeq" id="WP_345602710.1">
    <property type="nucleotide sequence ID" value="NZ_BAABJO010000001.1"/>
</dbReference>
<dbReference type="InterPro" id="IPR025975">
    <property type="entry name" value="Polysacc_lyase"/>
</dbReference>
<keyword evidence="2" id="KW-0456">Lyase</keyword>
<dbReference type="PROSITE" id="PS51257">
    <property type="entry name" value="PROKAR_LIPOPROTEIN"/>
    <property type="match status" value="1"/>
</dbReference>
<gene>
    <name evidence="2" type="ORF">GCM10023320_03270</name>
</gene>
<evidence type="ECO:0000313" key="3">
    <source>
        <dbReference type="Proteomes" id="UP001500804"/>
    </source>
</evidence>
<feature type="signal peptide" evidence="1">
    <location>
        <begin position="1"/>
        <end position="22"/>
    </location>
</feature>
<dbReference type="EMBL" id="BAABJO010000001">
    <property type="protein sequence ID" value="GAA5110951.1"/>
    <property type="molecule type" value="Genomic_DNA"/>
</dbReference>
<dbReference type="Proteomes" id="UP001500804">
    <property type="component" value="Unassembled WGS sequence"/>
</dbReference>